<evidence type="ECO:0000256" key="2">
    <source>
        <dbReference type="ARBA" id="ARBA00022692"/>
    </source>
</evidence>
<feature type="domain" description="O-antigen ligase-related" evidence="7">
    <location>
        <begin position="257"/>
        <end position="401"/>
    </location>
</feature>
<evidence type="ECO:0000256" key="6">
    <source>
        <dbReference type="SAM" id="Phobius"/>
    </source>
</evidence>
<dbReference type="Pfam" id="PF04932">
    <property type="entry name" value="Wzy_C"/>
    <property type="match status" value="1"/>
</dbReference>
<feature type="transmembrane region" description="Helical" evidence="6">
    <location>
        <begin position="40"/>
        <end position="71"/>
    </location>
</feature>
<gene>
    <name evidence="8" type="ORF">PGB27_15405</name>
</gene>
<evidence type="ECO:0000313" key="8">
    <source>
        <dbReference type="EMBL" id="MDD7966720.1"/>
    </source>
</evidence>
<feature type="transmembrane region" description="Helical" evidence="6">
    <location>
        <begin position="424"/>
        <end position="444"/>
    </location>
</feature>
<feature type="transmembrane region" description="Helical" evidence="6">
    <location>
        <begin position="174"/>
        <end position="194"/>
    </location>
</feature>
<keyword evidence="9" id="KW-1185">Reference proteome</keyword>
<proteinExistence type="predicted"/>
<dbReference type="EMBL" id="JAQZAO010000006">
    <property type="protein sequence ID" value="MDD7966720.1"/>
    <property type="molecule type" value="Genomic_DNA"/>
</dbReference>
<comment type="subcellular location">
    <subcellularLocation>
        <location evidence="1">Membrane</location>
        <topology evidence="1">Multi-pass membrane protein</topology>
    </subcellularLocation>
</comment>
<protein>
    <submittedName>
        <fullName evidence="8">O-antigen ligase family protein</fullName>
    </submittedName>
</protein>
<dbReference type="PANTHER" id="PTHR37422">
    <property type="entry name" value="TEICHURONIC ACID BIOSYNTHESIS PROTEIN TUAE"/>
    <property type="match status" value="1"/>
</dbReference>
<dbReference type="InterPro" id="IPR007016">
    <property type="entry name" value="O-antigen_ligase-rel_domated"/>
</dbReference>
<dbReference type="GO" id="GO:0016874">
    <property type="term" value="F:ligase activity"/>
    <property type="evidence" value="ECO:0007669"/>
    <property type="project" value="UniProtKB-KW"/>
</dbReference>
<organism evidence="8 9">
    <name type="scientific">Actinomycetospora lemnae</name>
    <dbReference type="NCBI Taxonomy" id="3019891"/>
    <lineage>
        <taxon>Bacteria</taxon>
        <taxon>Bacillati</taxon>
        <taxon>Actinomycetota</taxon>
        <taxon>Actinomycetes</taxon>
        <taxon>Pseudonocardiales</taxon>
        <taxon>Pseudonocardiaceae</taxon>
        <taxon>Actinomycetospora</taxon>
    </lineage>
</organism>
<feature type="transmembrane region" description="Helical" evidence="6">
    <location>
        <begin position="16"/>
        <end position="33"/>
    </location>
</feature>
<feature type="transmembrane region" description="Helical" evidence="6">
    <location>
        <begin position="450"/>
        <end position="469"/>
    </location>
</feature>
<keyword evidence="3 6" id="KW-1133">Transmembrane helix</keyword>
<dbReference type="InterPro" id="IPR051533">
    <property type="entry name" value="WaaL-like"/>
</dbReference>
<dbReference type="PANTHER" id="PTHR37422:SF23">
    <property type="entry name" value="TEICHURONIC ACID BIOSYNTHESIS PROTEIN TUAE"/>
    <property type="match status" value="1"/>
</dbReference>
<keyword evidence="2 6" id="KW-0812">Transmembrane</keyword>
<accession>A0ABT5SV39</accession>
<evidence type="ECO:0000313" key="9">
    <source>
        <dbReference type="Proteomes" id="UP001300763"/>
    </source>
</evidence>
<keyword evidence="4 6" id="KW-0472">Membrane</keyword>
<feature type="transmembrane region" description="Helical" evidence="6">
    <location>
        <begin position="144"/>
        <end position="162"/>
    </location>
</feature>
<feature type="transmembrane region" description="Helical" evidence="6">
    <location>
        <begin position="295"/>
        <end position="314"/>
    </location>
</feature>
<feature type="region of interest" description="Disordered" evidence="5">
    <location>
        <begin position="501"/>
        <end position="529"/>
    </location>
</feature>
<dbReference type="RefSeq" id="WP_274201252.1">
    <property type="nucleotide sequence ID" value="NZ_JAQZAO010000006.1"/>
</dbReference>
<name>A0ABT5SV39_9PSEU</name>
<feature type="transmembrane region" description="Helical" evidence="6">
    <location>
        <begin position="392"/>
        <end position="412"/>
    </location>
</feature>
<dbReference type="Proteomes" id="UP001300763">
    <property type="component" value="Unassembled WGS sequence"/>
</dbReference>
<reference evidence="8 9" key="1">
    <citation type="submission" date="2023-02" db="EMBL/GenBank/DDBJ databases">
        <title>Genome sequencing required for Actinomycetospora new species description.</title>
        <authorList>
            <person name="Saimee Y."/>
            <person name="Duangmal K."/>
        </authorList>
    </citation>
    <scope>NUCLEOTIDE SEQUENCE [LARGE SCALE GENOMIC DNA]</scope>
    <source>
        <strain evidence="8 9">DW7H6</strain>
    </source>
</reference>
<feature type="transmembrane region" description="Helical" evidence="6">
    <location>
        <begin position="112"/>
        <end position="132"/>
    </location>
</feature>
<comment type="caution">
    <text evidence="8">The sequence shown here is derived from an EMBL/GenBank/DDBJ whole genome shotgun (WGS) entry which is preliminary data.</text>
</comment>
<evidence type="ECO:0000256" key="1">
    <source>
        <dbReference type="ARBA" id="ARBA00004141"/>
    </source>
</evidence>
<evidence type="ECO:0000256" key="5">
    <source>
        <dbReference type="SAM" id="MobiDB-lite"/>
    </source>
</evidence>
<feature type="transmembrane region" description="Helical" evidence="6">
    <location>
        <begin position="224"/>
        <end position="242"/>
    </location>
</feature>
<evidence type="ECO:0000256" key="4">
    <source>
        <dbReference type="ARBA" id="ARBA00023136"/>
    </source>
</evidence>
<feature type="transmembrane region" description="Helical" evidence="6">
    <location>
        <begin position="249"/>
        <end position="266"/>
    </location>
</feature>
<keyword evidence="8" id="KW-0436">Ligase</keyword>
<feature type="transmembrane region" description="Helical" evidence="6">
    <location>
        <begin position="272"/>
        <end position="288"/>
    </location>
</feature>
<evidence type="ECO:0000256" key="3">
    <source>
        <dbReference type="ARBA" id="ARBA00022989"/>
    </source>
</evidence>
<evidence type="ECO:0000259" key="7">
    <source>
        <dbReference type="Pfam" id="PF04932"/>
    </source>
</evidence>
<sequence length="529" mass="56952">MSLLPGGVRDRSRGEYVIGAVVVVVVAGIAFVAPGQAGLLLAAIGVGAAVFALALNNPLVALLLVVLASFGRTAQKEIVSAEALTPLFYAMVLALALAVARRAKEMPRLGTVEWLMTTYLVWNIISALLPHPEVDPITEQTAEVYRWIFSGTILPFVVYVVAKSVFDTEKAVRWLLWTTIGMAAYSAWVSIIQFHGPRRLVWPRFIVEAPNWEGRAVGVFNQPVVNGMVLVMGFVVCLFLATRPGTGRRLRWALYALTLPMAYAVYLTHTRSALLSLVVALLLGAVLAKGWRRPFVVYLALGAAGVAANASTFFSSDRSEGGIGSSNEIYDRLNIMATSLKALAEHPFLGIGIGQFRAYNTHQHVSWSQEIDWNRGLGIISHQNELGIAAELGLPGVLLWISVLVGVLFLLYRALRELPEGTFLGRPLAVLGAIAMVMLVANGLTVDLRILDFAGLLCFLYAGVVVGQLERFRDTRPAPRPGTPGAGLPGGMTTADQVAWAEEGRTREGTRQAVPAGAPIITGRPLGAR</sequence>
<feature type="transmembrane region" description="Helical" evidence="6">
    <location>
        <begin position="83"/>
        <end position="100"/>
    </location>
</feature>